<dbReference type="EMBL" id="BOOC01000039">
    <property type="protein sequence ID" value="GIH43432.1"/>
    <property type="molecule type" value="Genomic_DNA"/>
</dbReference>
<feature type="region of interest" description="Disordered" evidence="1">
    <location>
        <begin position="137"/>
        <end position="204"/>
    </location>
</feature>
<dbReference type="RefSeq" id="WP_239104055.1">
    <property type="nucleotide sequence ID" value="NZ_BAAAGP010000013.1"/>
</dbReference>
<comment type="caution">
    <text evidence="2">The sequence shown here is derived from an EMBL/GenBank/DDBJ whole genome shotgun (WGS) entry which is preliminary data.</text>
</comment>
<organism evidence="2 3">
    <name type="scientific">Microbispora corallina</name>
    <dbReference type="NCBI Taxonomy" id="83302"/>
    <lineage>
        <taxon>Bacteria</taxon>
        <taxon>Bacillati</taxon>
        <taxon>Actinomycetota</taxon>
        <taxon>Actinomycetes</taxon>
        <taxon>Streptosporangiales</taxon>
        <taxon>Streptosporangiaceae</taxon>
        <taxon>Microbispora</taxon>
    </lineage>
</organism>
<name>A0ABQ4G8R3_9ACTN</name>
<gene>
    <name evidence="2" type="ORF">Mco01_64320</name>
</gene>
<accession>A0ABQ4G8R3</accession>
<keyword evidence="3" id="KW-1185">Reference proteome</keyword>
<evidence type="ECO:0000256" key="1">
    <source>
        <dbReference type="SAM" id="MobiDB-lite"/>
    </source>
</evidence>
<sequence>MGRKPRIDQDELARLAAEGWSNARLAEHFGVSESGILQAKRAAGLSKPMTDHSRALPWRLRREHSQSGPATNLRNLSAVAQGRPVPKDKVATAVRWASRLVDGGLDIAYDQERGFHEVPARGSSHIARVLAEARAALDDASTQPADDAGEAAAHPADDTSGGTQHASGDPAPATTTADESTGAPRSDTAPDDVTGSPPRPTNQM</sequence>
<dbReference type="Proteomes" id="UP000603904">
    <property type="component" value="Unassembled WGS sequence"/>
</dbReference>
<reference evidence="2 3" key="1">
    <citation type="submission" date="2021-01" db="EMBL/GenBank/DDBJ databases">
        <title>Whole genome shotgun sequence of Microbispora corallina NBRC 16416.</title>
        <authorList>
            <person name="Komaki H."/>
            <person name="Tamura T."/>
        </authorList>
    </citation>
    <scope>NUCLEOTIDE SEQUENCE [LARGE SCALE GENOMIC DNA]</scope>
    <source>
        <strain evidence="2 3">NBRC 16416</strain>
    </source>
</reference>
<evidence type="ECO:0000313" key="2">
    <source>
        <dbReference type="EMBL" id="GIH43432.1"/>
    </source>
</evidence>
<protein>
    <submittedName>
        <fullName evidence="2">Uncharacterized protein</fullName>
    </submittedName>
</protein>
<proteinExistence type="predicted"/>
<evidence type="ECO:0000313" key="3">
    <source>
        <dbReference type="Proteomes" id="UP000603904"/>
    </source>
</evidence>